<dbReference type="GO" id="GO:0020037">
    <property type="term" value="F:heme binding"/>
    <property type="evidence" value="ECO:0007669"/>
    <property type="project" value="InterPro"/>
</dbReference>
<name>Q9P5Y2_NEUCS</name>
<evidence type="ECO:0000256" key="7">
    <source>
        <dbReference type="ARBA" id="ARBA00023002"/>
    </source>
</evidence>
<dbReference type="GO" id="GO:0017000">
    <property type="term" value="P:antibiotic biosynthetic process"/>
    <property type="evidence" value="ECO:0007669"/>
    <property type="project" value="UniProtKB-KW"/>
</dbReference>
<dbReference type="GO" id="GO:0016020">
    <property type="term" value="C:membrane"/>
    <property type="evidence" value="ECO:0007669"/>
    <property type="project" value="UniProtKB-SubCell"/>
</dbReference>
<dbReference type="SUPFAM" id="SSF48264">
    <property type="entry name" value="Cytochrome P450"/>
    <property type="match status" value="2"/>
</dbReference>
<dbReference type="GO" id="GO:0016705">
    <property type="term" value="F:oxidoreductase activity, acting on paired donors, with incorporation or reduction of molecular oxygen"/>
    <property type="evidence" value="ECO:0007669"/>
    <property type="project" value="InterPro"/>
</dbReference>
<evidence type="ECO:0000256" key="2">
    <source>
        <dbReference type="ARBA" id="ARBA00004792"/>
    </source>
</evidence>
<evidence type="ECO:0000256" key="3">
    <source>
        <dbReference type="ARBA" id="ARBA00022617"/>
    </source>
</evidence>
<evidence type="ECO:0000256" key="8">
    <source>
        <dbReference type="ARBA" id="ARBA00023004"/>
    </source>
</evidence>
<evidence type="ECO:0000313" key="12">
    <source>
        <dbReference type="EMBL" id="CAB91388.2"/>
    </source>
</evidence>
<keyword evidence="11" id="KW-0732">Signal</keyword>
<dbReference type="Gene3D" id="1.10.630.10">
    <property type="entry name" value="Cytochrome P450"/>
    <property type="match status" value="1"/>
</dbReference>
<evidence type="ECO:0000256" key="11">
    <source>
        <dbReference type="SAM" id="SignalP"/>
    </source>
</evidence>
<gene>
    <name evidence="12" type="primary">B2O8.350</name>
</gene>
<dbReference type="InterPro" id="IPR050665">
    <property type="entry name" value="Cytochrome_P450_Monooxygen"/>
</dbReference>
<evidence type="ECO:0000256" key="5">
    <source>
        <dbReference type="ARBA" id="ARBA00022723"/>
    </source>
</evidence>
<reference evidence="12" key="2">
    <citation type="submission" date="2001-10" db="EMBL/GenBank/DDBJ databases">
        <authorList>
            <person name="German Neurospora genome project"/>
        </authorList>
    </citation>
    <scope>NUCLEOTIDE SEQUENCE</scope>
</reference>
<dbReference type="AlphaFoldDB" id="Q9P5Y2"/>
<organism evidence="12">
    <name type="scientific">Neurospora crassa</name>
    <dbReference type="NCBI Taxonomy" id="5141"/>
    <lineage>
        <taxon>Eukaryota</taxon>
        <taxon>Fungi</taxon>
        <taxon>Dikarya</taxon>
        <taxon>Ascomycota</taxon>
        <taxon>Pezizomycotina</taxon>
        <taxon>Sordariomycetes</taxon>
        <taxon>Sordariomycetidae</taxon>
        <taxon>Sordariales</taxon>
        <taxon>Sordariaceae</taxon>
        <taxon>Neurospora</taxon>
    </lineage>
</organism>
<feature type="signal peptide" evidence="11">
    <location>
        <begin position="1"/>
        <end position="22"/>
    </location>
</feature>
<keyword evidence="10" id="KW-0045">Antibiotic biosynthesis</keyword>
<keyword evidence="5" id="KW-0479">Metal-binding</keyword>
<dbReference type="PANTHER" id="PTHR24282">
    <property type="entry name" value="CYTOCHROME P450 FAMILY MEMBER"/>
    <property type="match status" value="1"/>
</dbReference>
<keyword evidence="6" id="KW-1133">Transmembrane helix</keyword>
<dbReference type="PANTHER" id="PTHR24282:SF211">
    <property type="entry name" value="CYTOCHROME P450-RELATED"/>
    <property type="match status" value="1"/>
</dbReference>
<accession>Q9P5Y2</accession>
<keyword evidence="7" id="KW-0560">Oxidoreductase</keyword>
<dbReference type="InterPro" id="IPR001128">
    <property type="entry name" value="Cyt_P450"/>
</dbReference>
<keyword evidence="4" id="KW-0812">Transmembrane</keyword>
<evidence type="ECO:0000256" key="6">
    <source>
        <dbReference type="ARBA" id="ARBA00022989"/>
    </source>
</evidence>
<dbReference type="EMBL" id="AL355930">
    <property type="protein sequence ID" value="CAB91388.2"/>
    <property type="molecule type" value="Genomic_DNA"/>
</dbReference>
<dbReference type="PIR" id="T49341">
    <property type="entry name" value="T49341"/>
</dbReference>
<evidence type="ECO:0000256" key="9">
    <source>
        <dbReference type="ARBA" id="ARBA00023136"/>
    </source>
</evidence>
<dbReference type="InterPro" id="IPR036396">
    <property type="entry name" value="Cyt_P450_sf"/>
</dbReference>
<keyword evidence="8" id="KW-0408">Iron</keyword>
<sequence length="452" mass="50484">MLIALLAPFSLLIAYVLHHVLSHQTLLLKQIFSQTIFNTIQLARLIGPLDPYDPLTVPDQVIPDSNSASEISEAQARANQRIDDARSIIDFSYAGPKIELEDRLRLRALANSRLVAAFGINTSLTSSSVSVHKKFRKLASASINKSRADWQKLYGVCMDFLQREKARYGRTGIGLAECVRCLCFVVVLVSQFGVDDKKVDKNLVKRITDGINAQWLKSKEDGEAVKTSDSLNHDLGMLFGNLKTSVAEENGTGKDTSIDPSEALGLIMPQYETLWRVVLLTYVTAYYTQYDKRSLKKRVKDIPSCLGNAATEKEALKLATEGLRLYPSNNSIYRAATGPGPLKSADVQACHRDFNVWGRDALEFRPERFDNLTPLQEKAYFPFSLGSHKCPAFGGFGNRMVTMLVVSMGRALSPETGKLNFEDAQLDNRVGIILPTGRDEMENWSWDMSWEF</sequence>
<evidence type="ECO:0000256" key="1">
    <source>
        <dbReference type="ARBA" id="ARBA00004370"/>
    </source>
</evidence>
<proteinExistence type="predicted"/>
<dbReference type="Pfam" id="PF00067">
    <property type="entry name" value="p450"/>
    <property type="match status" value="1"/>
</dbReference>
<dbReference type="GO" id="GO:0005506">
    <property type="term" value="F:iron ion binding"/>
    <property type="evidence" value="ECO:0007669"/>
    <property type="project" value="InterPro"/>
</dbReference>
<dbReference type="GO" id="GO:0004497">
    <property type="term" value="F:monooxygenase activity"/>
    <property type="evidence" value="ECO:0007669"/>
    <property type="project" value="InterPro"/>
</dbReference>
<evidence type="ECO:0000256" key="10">
    <source>
        <dbReference type="ARBA" id="ARBA00023194"/>
    </source>
</evidence>
<keyword evidence="9" id="KW-0472">Membrane</keyword>
<reference evidence="12" key="1">
    <citation type="submission" date="2000-05" db="EMBL/GenBank/DDBJ databases">
        <authorList>
            <person name="Schulte U."/>
            <person name="Aign V."/>
            <person name="Hoheisel J."/>
            <person name="Brandt P."/>
            <person name="Fartmann B."/>
            <person name="Holland R."/>
            <person name="Nyakatura G."/>
            <person name="Mewes H.W."/>
            <person name="Mannhaupt G."/>
        </authorList>
    </citation>
    <scope>NUCLEOTIDE SEQUENCE</scope>
</reference>
<evidence type="ECO:0000256" key="4">
    <source>
        <dbReference type="ARBA" id="ARBA00022692"/>
    </source>
</evidence>
<protein>
    <submittedName>
        <fullName evidence="12">Related to cytochrome P450</fullName>
    </submittedName>
</protein>
<feature type="chain" id="PRO_5004330702" evidence="11">
    <location>
        <begin position="23"/>
        <end position="452"/>
    </location>
</feature>
<keyword evidence="3" id="KW-0349">Heme</keyword>
<dbReference type="VEuPathDB" id="FungiDB:NCU01573"/>
<comment type="pathway">
    <text evidence="2">Antibiotic biosynthesis.</text>
</comment>
<comment type="subcellular location">
    <subcellularLocation>
        <location evidence="1">Membrane</location>
    </subcellularLocation>
</comment>